<proteinExistence type="inferred from homology"/>
<protein>
    <submittedName>
        <fullName evidence="6">Glycosyltransferase</fullName>
    </submittedName>
</protein>
<keyword evidence="4" id="KW-1133">Transmembrane helix</keyword>
<evidence type="ECO:0000256" key="3">
    <source>
        <dbReference type="ARBA" id="ARBA00022679"/>
    </source>
</evidence>
<dbReference type="RefSeq" id="WP_345726843.1">
    <property type="nucleotide sequence ID" value="NZ_BAAAYN010000006.1"/>
</dbReference>
<comment type="similarity">
    <text evidence="1">Belongs to the glycosyltransferase 2 family.</text>
</comment>
<sequence>MSTFLPEPDTVRGAVVALLEAIGDVVFWYFLAINTSYLILIVIAAVEFTQYLRRQAYDGREETYVSPLTAPVSILVPAYNEELNIVSAVQAMLALRYPVFEVVVIVDGSTDQTLARLIEAFDLVPTVQVIPDDVPTRSPILASYTPRAGSPALTVIHKVNGGRADALNTAINAARHPLVCMVDADSILDPDALLAVAQPFSDDPLRAVATGGVIRVVNGCTVRAGRITEVRTPRAWLPRIQIAEYLRAFLLGRTGWSKVDGLLVISGAFGLFRRDVVVAVGGLDADSIGEDAELVVRLHRQLRREKKPYRISFVGEPVSWTEVPSTRAVLGRQRRRWQRGLIDILVKYVTMIGNPRYGRIGTVALPYFLLFEAIAPLVELLGIVVVPIGLLLGVIDPGFALQLLLVAYGYAILVTLTAIAVEEFAFHRYRHWRDLGVITLAAILENFGFRQLTAWWRVQGVYQAVRRTKTDWGVMTRQGFDNTSADAADAAAEDATSDRRP</sequence>
<comment type="caution">
    <text evidence="6">The sequence shown here is derived from an EMBL/GenBank/DDBJ whole genome shotgun (WGS) entry which is preliminary data.</text>
</comment>
<keyword evidence="7" id="KW-1185">Reference proteome</keyword>
<feature type="transmembrane region" description="Helical" evidence="4">
    <location>
        <begin position="367"/>
        <end position="393"/>
    </location>
</feature>
<dbReference type="EMBL" id="BAAAYN010000006">
    <property type="protein sequence ID" value="GAA3383741.1"/>
    <property type="molecule type" value="Genomic_DNA"/>
</dbReference>
<gene>
    <name evidence="6" type="ORF">GCM10020369_10820</name>
</gene>
<name>A0ABP6SSA5_9ACTN</name>
<feature type="transmembrane region" description="Helical" evidence="4">
    <location>
        <begin position="399"/>
        <end position="421"/>
    </location>
</feature>
<reference evidence="7" key="1">
    <citation type="journal article" date="2019" name="Int. J. Syst. Evol. Microbiol.">
        <title>The Global Catalogue of Microorganisms (GCM) 10K type strain sequencing project: providing services to taxonomists for standard genome sequencing and annotation.</title>
        <authorList>
            <consortium name="The Broad Institute Genomics Platform"/>
            <consortium name="The Broad Institute Genome Sequencing Center for Infectious Disease"/>
            <person name="Wu L."/>
            <person name="Ma J."/>
        </authorList>
    </citation>
    <scope>NUCLEOTIDE SEQUENCE [LARGE SCALE GENOMIC DNA]</scope>
    <source>
        <strain evidence="7">JCM 9458</strain>
    </source>
</reference>
<feature type="transmembrane region" description="Helical" evidence="4">
    <location>
        <begin position="26"/>
        <end position="46"/>
    </location>
</feature>
<keyword evidence="3" id="KW-0808">Transferase</keyword>
<dbReference type="PANTHER" id="PTHR43630:SF1">
    <property type="entry name" value="POLY-BETA-1,6-N-ACETYL-D-GLUCOSAMINE SYNTHASE"/>
    <property type="match status" value="1"/>
</dbReference>
<evidence type="ECO:0000313" key="6">
    <source>
        <dbReference type="EMBL" id="GAA3383741.1"/>
    </source>
</evidence>
<organism evidence="6 7">
    <name type="scientific">Cryptosporangium minutisporangium</name>
    <dbReference type="NCBI Taxonomy" id="113569"/>
    <lineage>
        <taxon>Bacteria</taxon>
        <taxon>Bacillati</taxon>
        <taxon>Actinomycetota</taxon>
        <taxon>Actinomycetes</taxon>
        <taxon>Cryptosporangiales</taxon>
        <taxon>Cryptosporangiaceae</taxon>
        <taxon>Cryptosporangium</taxon>
    </lineage>
</organism>
<dbReference type="InterPro" id="IPR029044">
    <property type="entry name" value="Nucleotide-diphossugar_trans"/>
</dbReference>
<evidence type="ECO:0000256" key="1">
    <source>
        <dbReference type="ARBA" id="ARBA00006739"/>
    </source>
</evidence>
<dbReference type="CDD" id="cd06423">
    <property type="entry name" value="CESA_like"/>
    <property type="match status" value="1"/>
</dbReference>
<evidence type="ECO:0000259" key="5">
    <source>
        <dbReference type="Pfam" id="PF00535"/>
    </source>
</evidence>
<keyword evidence="4" id="KW-0812">Transmembrane</keyword>
<evidence type="ECO:0000256" key="4">
    <source>
        <dbReference type="SAM" id="Phobius"/>
    </source>
</evidence>
<accession>A0ABP6SSA5</accession>
<keyword evidence="2" id="KW-0328">Glycosyltransferase</keyword>
<dbReference type="PANTHER" id="PTHR43630">
    <property type="entry name" value="POLY-BETA-1,6-N-ACETYL-D-GLUCOSAMINE SYNTHASE"/>
    <property type="match status" value="1"/>
</dbReference>
<dbReference type="Gene3D" id="3.90.550.10">
    <property type="entry name" value="Spore Coat Polysaccharide Biosynthesis Protein SpsA, Chain A"/>
    <property type="match status" value="1"/>
</dbReference>
<dbReference type="SUPFAM" id="SSF53448">
    <property type="entry name" value="Nucleotide-diphospho-sugar transferases"/>
    <property type="match status" value="1"/>
</dbReference>
<evidence type="ECO:0000313" key="7">
    <source>
        <dbReference type="Proteomes" id="UP001501676"/>
    </source>
</evidence>
<dbReference type="Proteomes" id="UP001501676">
    <property type="component" value="Unassembled WGS sequence"/>
</dbReference>
<keyword evidence="4" id="KW-0472">Membrane</keyword>
<feature type="domain" description="Glycosyltransferase 2-like" evidence="5">
    <location>
        <begin position="73"/>
        <end position="236"/>
    </location>
</feature>
<dbReference type="Pfam" id="PF00535">
    <property type="entry name" value="Glycos_transf_2"/>
    <property type="match status" value="1"/>
</dbReference>
<evidence type="ECO:0000256" key="2">
    <source>
        <dbReference type="ARBA" id="ARBA00022676"/>
    </source>
</evidence>
<dbReference type="InterPro" id="IPR001173">
    <property type="entry name" value="Glyco_trans_2-like"/>
</dbReference>